<dbReference type="NCBIfam" id="TIGR00129">
    <property type="entry name" value="fdhD_narQ"/>
    <property type="match status" value="1"/>
</dbReference>
<name>A0A0W8FD11_9ZZZZ</name>
<reference evidence="3" key="1">
    <citation type="journal article" date="2015" name="Proc. Natl. Acad. Sci. U.S.A.">
        <title>Networks of energetic and metabolic interactions define dynamics in microbial communities.</title>
        <authorList>
            <person name="Embree M."/>
            <person name="Liu J.K."/>
            <person name="Al-Bassam M.M."/>
            <person name="Zengler K."/>
        </authorList>
    </citation>
    <scope>NUCLEOTIDE SEQUENCE</scope>
</reference>
<dbReference type="Gene3D" id="3.10.20.10">
    <property type="match status" value="1"/>
</dbReference>
<comment type="caution">
    <text evidence="3">The sequence shown here is derived from an EMBL/GenBank/DDBJ whole genome shotgun (WGS) entry which is preliminary data.</text>
</comment>
<dbReference type="GO" id="GO:0016491">
    <property type="term" value="F:oxidoreductase activity"/>
    <property type="evidence" value="ECO:0007669"/>
    <property type="project" value="UniProtKB-KW"/>
</dbReference>
<organism evidence="3">
    <name type="scientific">hydrocarbon metagenome</name>
    <dbReference type="NCBI Taxonomy" id="938273"/>
    <lineage>
        <taxon>unclassified sequences</taxon>
        <taxon>metagenomes</taxon>
        <taxon>ecological metagenomes</taxon>
    </lineage>
</organism>
<keyword evidence="2" id="KW-0501">Molybdenum cofactor biosynthesis</keyword>
<dbReference type="Gene3D" id="3.40.140.10">
    <property type="entry name" value="Cytidine Deaminase, domain 2"/>
    <property type="match status" value="1"/>
</dbReference>
<keyword evidence="1" id="KW-0963">Cytoplasm</keyword>
<evidence type="ECO:0000256" key="1">
    <source>
        <dbReference type="ARBA" id="ARBA00022490"/>
    </source>
</evidence>
<evidence type="ECO:0000256" key="2">
    <source>
        <dbReference type="ARBA" id="ARBA00023150"/>
    </source>
</evidence>
<dbReference type="InterPro" id="IPR016193">
    <property type="entry name" value="Cytidine_deaminase-like"/>
</dbReference>
<proteinExistence type="inferred from homology"/>
<dbReference type="AlphaFoldDB" id="A0A0W8FD11"/>
<dbReference type="SUPFAM" id="SSF53927">
    <property type="entry name" value="Cytidine deaminase-like"/>
    <property type="match status" value="1"/>
</dbReference>
<protein>
    <submittedName>
        <fullName evidence="3">Formate dehydrogenase chain d</fullName>
        <ecNumber evidence="3">1.2.1.2</ecNumber>
    </submittedName>
</protein>
<dbReference type="PIRSF" id="PIRSF015626">
    <property type="entry name" value="FdhD"/>
    <property type="match status" value="1"/>
</dbReference>
<dbReference type="PANTHER" id="PTHR30592:SF1">
    <property type="entry name" value="SULFUR CARRIER PROTEIN FDHD"/>
    <property type="match status" value="1"/>
</dbReference>
<sequence length="251" mass="26934">MIKDFECLKVDEIKVEKAICPVAEEVPLSIFINGRHFATAMISPQMRKEFVAGHLYSERIVSAVEEIESIEVEGDVARAIVANPIRAIVPRRPIVSGCGGIASFLDESKLPRIKSDLTINKKQAQEAMKAISLSQTHIATGGVHSVGLFDQSGPVSIIEDIGRHNALDKAIGSLIIKGERFDLGRAFAACTGRVSSDMALKCSVAGIPIVVSRGATTGLAITIAQRTGLGIIGFLRGKRLSVYANPERFVI</sequence>
<dbReference type="Pfam" id="PF02634">
    <property type="entry name" value="FdhD-NarQ"/>
    <property type="match status" value="1"/>
</dbReference>
<evidence type="ECO:0000313" key="3">
    <source>
        <dbReference type="EMBL" id="KUG18760.1"/>
    </source>
</evidence>
<dbReference type="InterPro" id="IPR003786">
    <property type="entry name" value="FdhD"/>
</dbReference>
<gene>
    <name evidence="3" type="ORF">ASZ90_011518</name>
</gene>
<dbReference type="GO" id="GO:0016783">
    <property type="term" value="F:sulfurtransferase activity"/>
    <property type="evidence" value="ECO:0007669"/>
    <property type="project" value="InterPro"/>
</dbReference>
<dbReference type="GO" id="GO:0006777">
    <property type="term" value="P:Mo-molybdopterin cofactor biosynthetic process"/>
    <property type="evidence" value="ECO:0007669"/>
    <property type="project" value="UniProtKB-KW"/>
</dbReference>
<accession>A0A0W8FD11</accession>
<dbReference type="EMBL" id="LNQE01001363">
    <property type="protein sequence ID" value="KUG18760.1"/>
    <property type="molecule type" value="Genomic_DNA"/>
</dbReference>
<dbReference type="HAMAP" id="MF_00187">
    <property type="entry name" value="FdhD"/>
    <property type="match status" value="1"/>
</dbReference>
<dbReference type="PANTHER" id="PTHR30592">
    <property type="entry name" value="FORMATE DEHYDROGENASE"/>
    <property type="match status" value="1"/>
</dbReference>
<dbReference type="EC" id="1.2.1.2" evidence="3"/>
<keyword evidence="3" id="KW-0560">Oxidoreductase</keyword>